<sequence>MNTFSTQATPSWYYLKRMGISASGLDPAPDLTVFKFVGLWWTIMTPNFFILFIFTLTSILSVSTGEENEINTADVSDIIEQANKDLKNLVHGDIVPNKNRNADPCTKTGCKWPKYGSFVYIPVAIASHYSHTQRNLIIRSLITFHHHTCIRFVWRRRNHRDFLYFFSGSGCWSYIGRQGGQQPVSLRRNGCLYISTAQHEVLHAIGFHHEQNRSDRDRYVHILMQNVWSGMEGNFVKASTLNLGTPYDFNSIMHYTKYAFSKNGQPTILAKSDPNLEFGHATYMSKNDIDRINRLYEC</sequence>
<evidence type="ECO:0000259" key="4">
    <source>
        <dbReference type="PROSITE" id="PS51864"/>
    </source>
</evidence>
<comment type="caution">
    <text evidence="1">Lacks conserved residue(s) required for the propagation of feature annotation.</text>
</comment>
<dbReference type="RefSeq" id="XP_008335310.2">
    <property type="nucleotide sequence ID" value="XM_008337088.2"/>
</dbReference>
<dbReference type="Proteomes" id="UP000265120">
    <property type="component" value="Unassembled WGS sequence"/>
</dbReference>
<keyword evidence="1 2" id="KW-0482">Metalloprotease</keyword>
<keyword evidence="1 2" id="KW-0378">Hydrolase</keyword>
<keyword evidence="3" id="KW-1133">Transmembrane helix</keyword>
<dbReference type="InParanoid" id="A0A3P8VPJ9"/>
<keyword evidence="3" id="KW-0812">Transmembrane</keyword>
<organism evidence="5 6">
    <name type="scientific">Cynoglossus semilaevis</name>
    <name type="common">Tongue sole</name>
    <dbReference type="NCBI Taxonomy" id="244447"/>
    <lineage>
        <taxon>Eukaryota</taxon>
        <taxon>Metazoa</taxon>
        <taxon>Chordata</taxon>
        <taxon>Craniata</taxon>
        <taxon>Vertebrata</taxon>
        <taxon>Euteleostomi</taxon>
        <taxon>Actinopterygii</taxon>
        <taxon>Neopterygii</taxon>
        <taxon>Teleostei</taxon>
        <taxon>Neoteleostei</taxon>
        <taxon>Acanthomorphata</taxon>
        <taxon>Carangaria</taxon>
        <taxon>Pleuronectiformes</taxon>
        <taxon>Pleuronectoidei</taxon>
        <taxon>Cynoglossidae</taxon>
        <taxon>Cynoglossinae</taxon>
        <taxon>Cynoglossus</taxon>
    </lineage>
</organism>
<keyword evidence="1 2" id="KW-0862">Zinc</keyword>
<dbReference type="SMART" id="SM00235">
    <property type="entry name" value="ZnMc"/>
    <property type="match status" value="1"/>
</dbReference>
<reference evidence="5" key="1">
    <citation type="submission" date="2025-08" db="UniProtKB">
        <authorList>
            <consortium name="Ensembl"/>
        </authorList>
    </citation>
    <scope>IDENTIFICATION</scope>
</reference>
<dbReference type="AlphaFoldDB" id="A0A3P8VPJ9"/>
<name>A0A3P8VPJ9_CYNSE</name>
<feature type="binding site" evidence="1">
    <location>
        <position position="199"/>
    </location>
    <ligand>
        <name>Zn(2+)</name>
        <dbReference type="ChEBI" id="CHEBI:29105"/>
        <note>catalytic</note>
    </ligand>
</feature>
<dbReference type="Ensembl" id="ENSCSET00000014545.1">
    <property type="protein sequence ID" value="ENSCSEP00000014375.1"/>
    <property type="gene ID" value="ENSCSEG00000009254.1"/>
</dbReference>
<dbReference type="PANTHER" id="PTHR10127">
    <property type="entry name" value="DISCOIDIN, CUB, EGF, LAMININ , AND ZINC METALLOPROTEASE DOMAIN CONTAINING"/>
    <property type="match status" value="1"/>
</dbReference>
<evidence type="ECO:0000313" key="5">
    <source>
        <dbReference type="Ensembl" id="ENSCSEP00000014375.1"/>
    </source>
</evidence>
<feature type="binding site" evidence="1">
    <location>
        <position position="209"/>
    </location>
    <ligand>
        <name>Zn(2+)</name>
        <dbReference type="ChEBI" id="CHEBI:29105"/>
        <note>catalytic</note>
    </ligand>
</feature>
<evidence type="ECO:0000313" key="6">
    <source>
        <dbReference type="Proteomes" id="UP000265120"/>
    </source>
</evidence>
<dbReference type="GO" id="GO:0008270">
    <property type="term" value="F:zinc ion binding"/>
    <property type="evidence" value="ECO:0007669"/>
    <property type="project" value="UniProtKB-UniRule"/>
</dbReference>
<feature type="transmembrane region" description="Helical" evidence="3">
    <location>
        <begin position="39"/>
        <end position="62"/>
    </location>
</feature>
<dbReference type="EC" id="3.4.24.-" evidence="2"/>
<feature type="binding site" evidence="1">
    <location>
        <position position="203"/>
    </location>
    <ligand>
        <name>Zn(2+)</name>
        <dbReference type="ChEBI" id="CHEBI:29105"/>
        <note>catalytic</note>
    </ligand>
</feature>
<keyword evidence="1 2" id="KW-0479">Metal-binding</keyword>
<evidence type="ECO:0000256" key="2">
    <source>
        <dbReference type="RuleBase" id="RU361183"/>
    </source>
</evidence>
<evidence type="ECO:0000256" key="3">
    <source>
        <dbReference type="SAM" id="Phobius"/>
    </source>
</evidence>
<dbReference type="OrthoDB" id="291007at2759"/>
<keyword evidence="3" id="KW-0472">Membrane</keyword>
<dbReference type="GeneID" id="103398456"/>
<proteinExistence type="predicted"/>
<comment type="cofactor">
    <cofactor evidence="1 2">
        <name>Zn(2+)</name>
        <dbReference type="ChEBI" id="CHEBI:29105"/>
    </cofactor>
    <text evidence="1 2">Binds 1 zinc ion per subunit.</text>
</comment>
<dbReference type="PANTHER" id="PTHR10127:SF899">
    <property type="entry name" value="ASTACIN-LIKE METALLOENDOPEPTIDASE-RELATED"/>
    <property type="match status" value="1"/>
</dbReference>
<keyword evidence="6" id="KW-1185">Reference proteome</keyword>
<dbReference type="GO" id="GO:0006508">
    <property type="term" value="P:proteolysis"/>
    <property type="evidence" value="ECO:0007669"/>
    <property type="project" value="UniProtKB-KW"/>
</dbReference>
<dbReference type="InterPro" id="IPR024079">
    <property type="entry name" value="MetalloPept_cat_dom_sf"/>
</dbReference>
<keyword evidence="1 2" id="KW-0645">Protease</keyword>
<evidence type="ECO:0000256" key="1">
    <source>
        <dbReference type="PROSITE-ProRule" id="PRU01211"/>
    </source>
</evidence>
<dbReference type="PRINTS" id="PR00480">
    <property type="entry name" value="ASTACIN"/>
</dbReference>
<dbReference type="SUPFAM" id="SSF55486">
    <property type="entry name" value="Metalloproteases ('zincins'), catalytic domain"/>
    <property type="match status" value="1"/>
</dbReference>
<dbReference type="KEGG" id="csem:103398456"/>
<dbReference type="GeneTree" id="ENSGT00940000161051"/>
<dbReference type="InterPro" id="IPR006026">
    <property type="entry name" value="Peptidase_Metallo"/>
</dbReference>
<dbReference type="Gene3D" id="3.40.390.10">
    <property type="entry name" value="Collagenase (Catalytic Domain)"/>
    <property type="match status" value="1"/>
</dbReference>
<dbReference type="Pfam" id="PF01400">
    <property type="entry name" value="Astacin"/>
    <property type="match status" value="1"/>
</dbReference>
<feature type="domain" description="Peptidase M12A" evidence="4">
    <location>
        <begin position="101"/>
        <end position="298"/>
    </location>
</feature>
<protein>
    <recommendedName>
        <fullName evidence="2">Metalloendopeptidase</fullName>
        <ecNumber evidence="2">3.4.24.-</ecNumber>
    </recommendedName>
</protein>
<reference evidence="5" key="2">
    <citation type="submission" date="2025-09" db="UniProtKB">
        <authorList>
            <consortium name="Ensembl"/>
        </authorList>
    </citation>
    <scope>IDENTIFICATION</scope>
</reference>
<dbReference type="InterPro" id="IPR001506">
    <property type="entry name" value="Peptidase_M12A"/>
</dbReference>
<feature type="active site" evidence="1">
    <location>
        <position position="200"/>
    </location>
</feature>
<dbReference type="PROSITE" id="PS51864">
    <property type="entry name" value="ASTACIN"/>
    <property type="match status" value="1"/>
</dbReference>
<accession>A0A3P8VPJ9</accession>
<dbReference type="GO" id="GO:0004222">
    <property type="term" value="F:metalloendopeptidase activity"/>
    <property type="evidence" value="ECO:0007669"/>
    <property type="project" value="UniProtKB-UniRule"/>
</dbReference>